<evidence type="ECO:0000256" key="1">
    <source>
        <dbReference type="ARBA" id="ARBA00005260"/>
    </source>
</evidence>
<dbReference type="Proteomes" id="UP000294200">
    <property type="component" value="Unassembled WGS sequence"/>
</dbReference>
<dbReference type="InterPro" id="IPR038390">
    <property type="entry name" value="Metal_Tscrpt_repr_sf"/>
</dbReference>
<sequence>MSHTIREKQKLLNRVRRIKGQIEAVERALEGERACNDVMQLITSCRGAMNGLLAAVLEDHIRTHLVDADASGHVHEGSATERLVEVVHSYFK</sequence>
<proteinExistence type="inferred from homology"/>
<gene>
    <name evidence="2" type="ORF">BZM27_49260</name>
</gene>
<dbReference type="CDD" id="cd10153">
    <property type="entry name" value="RcnR-FrmR-like_DUF156"/>
    <property type="match status" value="1"/>
</dbReference>
<dbReference type="Pfam" id="PF02583">
    <property type="entry name" value="Trns_repr_metal"/>
    <property type="match status" value="1"/>
</dbReference>
<keyword evidence="3" id="KW-1185">Reference proteome</keyword>
<accession>A0A4R0X4M7</accession>
<dbReference type="AlphaFoldDB" id="A0A4R0X4M7"/>
<comment type="similarity">
    <text evidence="1">Belongs to the FrmR/RcnR family.</text>
</comment>
<dbReference type="PANTHER" id="PTHR33677">
    <property type="entry name" value="TRANSCRIPTIONAL REPRESSOR FRMR-RELATED"/>
    <property type="match status" value="1"/>
</dbReference>
<dbReference type="InterPro" id="IPR003735">
    <property type="entry name" value="Metal_Tscrpt_repr"/>
</dbReference>
<protein>
    <submittedName>
        <fullName evidence="2">Transcriptional regulator</fullName>
    </submittedName>
</protein>
<organism evidence="2 3">
    <name type="scientific">Paraburkholderia steynii</name>
    <dbReference type="NCBI Taxonomy" id="1245441"/>
    <lineage>
        <taxon>Bacteria</taxon>
        <taxon>Pseudomonadati</taxon>
        <taxon>Pseudomonadota</taxon>
        <taxon>Betaproteobacteria</taxon>
        <taxon>Burkholderiales</taxon>
        <taxon>Burkholderiaceae</taxon>
        <taxon>Paraburkholderia</taxon>
    </lineage>
</organism>
<evidence type="ECO:0000313" key="3">
    <source>
        <dbReference type="Proteomes" id="UP000294200"/>
    </source>
</evidence>
<dbReference type="PANTHER" id="PTHR33677:SF5">
    <property type="entry name" value="TRANSCRIPTIONAL REPRESSOR FRMR"/>
    <property type="match status" value="1"/>
</dbReference>
<reference evidence="2 3" key="1">
    <citation type="submission" date="2017-02" db="EMBL/GenBank/DDBJ databases">
        <title>Paraburkholderia sophoroidis sp. nov. and Paraburkholderia steynii sp. nov. rhizobial symbionts of the fynbos legume Hypocalyptus sophoroides.</title>
        <authorList>
            <person name="Steenkamp E.T."/>
            <person name="Beukes C.W."/>
            <person name="Van Zyl E."/>
            <person name="Avontuur J."/>
            <person name="Chan W.Y."/>
            <person name="Hassen A."/>
            <person name="Palmer M."/>
            <person name="Mthombeni L."/>
            <person name="Phalane F."/>
            <person name="Sereme K."/>
            <person name="Venter S.N."/>
        </authorList>
    </citation>
    <scope>NUCLEOTIDE SEQUENCE [LARGE SCALE GENOMIC DNA]</scope>
    <source>
        <strain evidence="2 3">HC1.1ba</strain>
    </source>
</reference>
<evidence type="ECO:0000313" key="2">
    <source>
        <dbReference type="EMBL" id="TCG03335.1"/>
    </source>
</evidence>
<dbReference type="Gene3D" id="1.20.58.1000">
    <property type="entry name" value="Metal-sensitive repressor, helix protomer"/>
    <property type="match status" value="1"/>
</dbReference>
<dbReference type="GO" id="GO:0045892">
    <property type="term" value="P:negative regulation of DNA-templated transcription"/>
    <property type="evidence" value="ECO:0007669"/>
    <property type="project" value="UniProtKB-ARBA"/>
</dbReference>
<dbReference type="GO" id="GO:0003677">
    <property type="term" value="F:DNA binding"/>
    <property type="evidence" value="ECO:0007669"/>
    <property type="project" value="InterPro"/>
</dbReference>
<name>A0A4R0X4M7_9BURK</name>
<comment type="caution">
    <text evidence="2">The sequence shown here is derived from an EMBL/GenBank/DDBJ whole genome shotgun (WGS) entry which is preliminary data.</text>
</comment>
<dbReference type="EMBL" id="MWML01000436">
    <property type="protein sequence ID" value="TCG03335.1"/>
    <property type="molecule type" value="Genomic_DNA"/>
</dbReference>
<dbReference type="GO" id="GO:0046872">
    <property type="term" value="F:metal ion binding"/>
    <property type="evidence" value="ECO:0007669"/>
    <property type="project" value="InterPro"/>
</dbReference>